<dbReference type="OrthoDB" id="10027872at2759"/>
<dbReference type="InterPro" id="IPR011705">
    <property type="entry name" value="BACK"/>
</dbReference>
<keyword evidence="1" id="KW-0880">Kelch repeat</keyword>
<dbReference type="SMART" id="SM00225">
    <property type="entry name" value="BTB"/>
    <property type="match status" value="1"/>
</dbReference>
<sequence>MNDIAKDRFDNQNGCYQLEEDNNHTFEVSSDDICKFGFCDIGLIVEHELIECHKQVLSENSQYFKAMFESTMKEKSQKTIDLKCVSLNSFKVILDFCYSKPAPLLIDRDNIFDVTRIADMLNFSEVFTLCKNFLWSLVSQNCFDVLMLASTLFIKELHNYCTAYVLWNFKTIKDNEDFVFLTKDELQNYLSDSRLNTVSELPVYKSIITWINHDPGQRTKYFKELFSSCVHVGLMSSEELEVLQESDLVKSTPNVLQTVESAYVDQDSSAANNDSTGGSRRPSHLRQIPQALLWVGGDKSRLCDKPSPHWNVMRWDATAKEYVKLDDMYPVTSPVEADMGYRVCSLGVEVYVLGGEAKLGSNKWQIQTWAYDLLKRKWVRKACLLQPRRHHAVCVLDDDIYVIGGFTKYREITVSVHCYHSNNDSWTVCSDLIRPEFAATAAALNNRVYLLKTLIIQCYNPSSNQWTIVTTDVPPAITPGFTVMSAITVGNSLIVQSGYNNKLYLYDPYAEDQDQAWTALGCFKDVFGSCAELDGKIYCMGNDSNHMETYDIESQTFGIEMSVSCHLSRSFLVTVPFYKETMT</sequence>
<dbReference type="SMART" id="SM00612">
    <property type="entry name" value="Kelch"/>
    <property type="match status" value="2"/>
</dbReference>
<evidence type="ECO:0000313" key="4">
    <source>
        <dbReference type="EMBL" id="KOF93946.1"/>
    </source>
</evidence>
<dbReference type="EMBL" id="KQ417062">
    <property type="protein sequence ID" value="KOF93946.1"/>
    <property type="molecule type" value="Genomic_DNA"/>
</dbReference>
<dbReference type="AlphaFoldDB" id="A0A0L8HXN1"/>
<dbReference type="SUPFAM" id="SSF54695">
    <property type="entry name" value="POZ domain"/>
    <property type="match status" value="1"/>
</dbReference>
<gene>
    <name evidence="4" type="ORF">OCBIM_22003171mg</name>
</gene>
<dbReference type="InterPro" id="IPR011333">
    <property type="entry name" value="SKP1/BTB/POZ_sf"/>
</dbReference>
<dbReference type="InterPro" id="IPR006652">
    <property type="entry name" value="Kelch_1"/>
</dbReference>
<dbReference type="InterPro" id="IPR015915">
    <property type="entry name" value="Kelch-typ_b-propeller"/>
</dbReference>
<evidence type="ECO:0000256" key="1">
    <source>
        <dbReference type="ARBA" id="ARBA00022441"/>
    </source>
</evidence>
<dbReference type="SMART" id="SM00875">
    <property type="entry name" value="BACK"/>
    <property type="match status" value="1"/>
</dbReference>
<dbReference type="Pfam" id="PF07707">
    <property type="entry name" value="BACK"/>
    <property type="match status" value="1"/>
</dbReference>
<evidence type="ECO:0000256" key="2">
    <source>
        <dbReference type="ARBA" id="ARBA00022737"/>
    </source>
</evidence>
<dbReference type="Pfam" id="PF01344">
    <property type="entry name" value="Kelch_1"/>
    <property type="match status" value="1"/>
</dbReference>
<dbReference type="PIRSF" id="PIRSF037037">
    <property type="entry name" value="Kelch-like_protein_gigaxonin"/>
    <property type="match status" value="1"/>
</dbReference>
<dbReference type="OMA" id="LYSAACC"/>
<dbReference type="InterPro" id="IPR000210">
    <property type="entry name" value="BTB/POZ_dom"/>
</dbReference>
<name>A0A0L8HXN1_OCTBM</name>
<organism evidence="4">
    <name type="scientific">Octopus bimaculoides</name>
    <name type="common">California two-spotted octopus</name>
    <dbReference type="NCBI Taxonomy" id="37653"/>
    <lineage>
        <taxon>Eukaryota</taxon>
        <taxon>Metazoa</taxon>
        <taxon>Spiralia</taxon>
        <taxon>Lophotrochozoa</taxon>
        <taxon>Mollusca</taxon>
        <taxon>Cephalopoda</taxon>
        <taxon>Coleoidea</taxon>
        <taxon>Octopodiformes</taxon>
        <taxon>Octopoda</taxon>
        <taxon>Incirrata</taxon>
        <taxon>Octopodidae</taxon>
        <taxon>Octopus</taxon>
    </lineage>
</organism>
<feature type="domain" description="BTB" evidence="3">
    <location>
        <begin position="39"/>
        <end position="99"/>
    </location>
</feature>
<dbReference type="Gene3D" id="2.120.10.80">
    <property type="entry name" value="Kelch-type beta propeller"/>
    <property type="match status" value="2"/>
</dbReference>
<protein>
    <recommendedName>
        <fullName evidence="3">BTB domain-containing protein</fullName>
    </recommendedName>
</protein>
<dbReference type="PANTHER" id="PTHR45632:SF3">
    <property type="entry name" value="KELCH-LIKE PROTEIN 32"/>
    <property type="match status" value="1"/>
</dbReference>
<dbReference type="Gene3D" id="3.30.710.10">
    <property type="entry name" value="Potassium Channel Kv1.1, Chain A"/>
    <property type="match status" value="1"/>
</dbReference>
<dbReference type="STRING" id="37653.A0A0L8HXN1"/>
<accession>A0A0L8HXN1</accession>
<reference evidence="4" key="1">
    <citation type="submission" date="2015-07" db="EMBL/GenBank/DDBJ databases">
        <title>MeaNS - Measles Nucleotide Surveillance Program.</title>
        <authorList>
            <person name="Tran T."/>
            <person name="Druce J."/>
        </authorList>
    </citation>
    <scope>NUCLEOTIDE SEQUENCE</scope>
    <source>
        <strain evidence="4">UCB-OBI-ISO-001</strain>
        <tissue evidence="4">Gonad</tissue>
    </source>
</reference>
<keyword evidence="2" id="KW-0677">Repeat</keyword>
<dbReference type="SUPFAM" id="SSF117281">
    <property type="entry name" value="Kelch motif"/>
    <property type="match status" value="1"/>
</dbReference>
<dbReference type="PANTHER" id="PTHR45632">
    <property type="entry name" value="LD33804P"/>
    <property type="match status" value="1"/>
</dbReference>
<evidence type="ECO:0000259" key="3">
    <source>
        <dbReference type="PROSITE" id="PS50097"/>
    </source>
</evidence>
<dbReference type="Pfam" id="PF00651">
    <property type="entry name" value="BTB"/>
    <property type="match status" value="1"/>
</dbReference>
<dbReference type="PROSITE" id="PS50097">
    <property type="entry name" value="BTB"/>
    <property type="match status" value="1"/>
</dbReference>
<dbReference type="Gene3D" id="1.25.40.420">
    <property type="match status" value="1"/>
</dbReference>
<dbReference type="InterPro" id="IPR017096">
    <property type="entry name" value="BTB-kelch_protein"/>
</dbReference>
<dbReference type="KEGG" id="obi:106867996"/>
<proteinExistence type="predicted"/>